<dbReference type="InterPro" id="IPR003010">
    <property type="entry name" value="C-N_Hydrolase"/>
</dbReference>
<evidence type="ECO:0000256" key="2">
    <source>
        <dbReference type="ARBA" id="ARBA00022801"/>
    </source>
</evidence>
<accession>A0AAI9X8A2</accession>
<keyword evidence="7" id="KW-1185">Reference proteome</keyword>
<comment type="caution">
    <text evidence="6">The sequence shown here is derived from an EMBL/GenBank/DDBJ whole genome shotgun (WGS) entry which is preliminary data.</text>
</comment>
<protein>
    <recommendedName>
        <fullName evidence="4">nitrilase</fullName>
        <ecNumber evidence="4">3.5.5.1</ecNumber>
    </recommendedName>
</protein>
<dbReference type="PANTHER" id="PTHR46044">
    <property type="entry name" value="NITRILASE"/>
    <property type="match status" value="1"/>
</dbReference>
<feature type="domain" description="CN hydrolase" evidence="5">
    <location>
        <begin position="26"/>
        <end position="279"/>
    </location>
</feature>
<evidence type="ECO:0000256" key="4">
    <source>
        <dbReference type="ARBA" id="ARBA00039045"/>
    </source>
</evidence>
<dbReference type="InterPro" id="IPR036526">
    <property type="entry name" value="C-N_Hydrolase_sf"/>
</dbReference>
<evidence type="ECO:0000313" key="7">
    <source>
        <dbReference type="Proteomes" id="UP001227192"/>
    </source>
</evidence>
<evidence type="ECO:0000256" key="3">
    <source>
        <dbReference type="ARBA" id="ARBA00036406"/>
    </source>
</evidence>
<dbReference type="Gene3D" id="3.60.110.10">
    <property type="entry name" value="Carbon-nitrogen hydrolase"/>
    <property type="match status" value="1"/>
</dbReference>
<dbReference type="PANTHER" id="PTHR46044:SF14">
    <property type="entry name" value="ARYLACETONITRILASE"/>
    <property type="match status" value="1"/>
</dbReference>
<proteinExistence type="inferred from homology"/>
<reference evidence="6" key="2">
    <citation type="journal article" date="2016" name="Fungal Biol.">
        <title>Ochratoxin A production by Penicillium thymicola.</title>
        <authorList>
            <person name="Nguyen H.D.T."/>
            <person name="McMullin D.R."/>
            <person name="Ponomareva E."/>
            <person name="Riley R."/>
            <person name="Pomraning K.R."/>
            <person name="Baker S.E."/>
            <person name="Seifert K.A."/>
        </authorList>
    </citation>
    <scope>NUCLEOTIDE SEQUENCE</scope>
    <source>
        <strain evidence="6">DAOM 180753</strain>
    </source>
</reference>
<dbReference type="EMBL" id="LACB01000146">
    <property type="protein sequence ID" value="KAJ9487736.1"/>
    <property type="molecule type" value="Genomic_DNA"/>
</dbReference>
<dbReference type="PROSITE" id="PS50263">
    <property type="entry name" value="CN_HYDROLASE"/>
    <property type="match status" value="1"/>
</dbReference>
<keyword evidence="2" id="KW-0378">Hydrolase</keyword>
<dbReference type="Proteomes" id="UP001227192">
    <property type="component" value="Unassembled WGS sequence"/>
</dbReference>
<evidence type="ECO:0000313" key="6">
    <source>
        <dbReference type="EMBL" id="KAJ9487736.1"/>
    </source>
</evidence>
<dbReference type="EC" id="3.5.5.1" evidence="4"/>
<sequence length="336" mass="37228">MSLSSALATKGQTDPGNFTLALIRAPPVNVPYPPPSSDWFGQMHDINETVDFGIKLIQRAAISGADFVAFPELWFPGYIDADPGPTELLDNYFEQTITVNDTNWNKLVSAARKHSVWLEFGFAQHIKDNVYMGQALIDSKGNVIQIRQKLRPSGAERNIFSDGTIDQLQVHKTPFGRLGMLECWEHMHPTMTFAVHAQYEHIHIAAFPWAPDLDVDTGSTRSDVSLAAARLYAVVGGVHVFMPAVGTAAVFAPNGTLVTSIQASEDPYETPILYHSIDTASFTSDNQTYDTTEYSWGALQQLNKEYPAYIPKVANNTFIKHRQNSIAEMRKVGPIV</sequence>
<dbReference type="Pfam" id="PF00795">
    <property type="entry name" value="CN_hydrolase"/>
    <property type="match status" value="1"/>
</dbReference>
<organism evidence="6 7">
    <name type="scientific">Penicillium thymicola</name>
    <dbReference type="NCBI Taxonomy" id="293382"/>
    <lineage>
        <taxon>Eukaryota</taxon>
        <taxon>Fungi</taxon>
        <taxon>Dikarya</taxon>
        <taxon>Ascomycota</taxon>
        <taxon>Pezizomycotina</taxon>
        <taxon>Eurotiomycetes</taxon>
        <taxon>Eurotiomycetidae</taxon>
        <taxon>Eurotiales</taxon>
        <taxon>Aspergillaceae</taxon>
        <taxon>Penicillium</taxon>
    </lineage>
</organism>
<comment type="catalytic activity">
    <reaction evidence="3">
        <text>a nitrile + 2 H2O = a carboxylate + NH4(+)</text>
        <dbReference type="Rhea" id="RHEA:21724"/>
        <dbReference type="ChEBI" id="CHEBI:15377"/>
        <dbReference type="ChEBI" id="CHEBI:18379"/>
        <dbReference type="ChEBI" id="CHEBI:28938"/>
        <dbReference type="ChEBI" id="CHEBI:29067"/>
        <dbReference type="EC" id="3.5.5.1"/>
    </reaction>
</comment>
<dbReference type="SUPFAM" id="SSF56317">
    <property type="entry name" value="Carbon-nitrogen hydrolase"/>
    <property type="match status" value="1"/>
</dbReference>
<gene>
    <name evidence="6" type="ORF">VN97_g5573</name>
</gene>
<dbReference type="InterPro" id="IPR044149">
    <property type="entry name" value="Nitrilases_CHs"/>
</dbReference>
<dbReference type="AlphaFoldDB" id="A0AAI9X8A2"/>
<reference evidence="6" key="1">
    <citation type="submission" date="2015-06" db="EMBL/GenBank/DDBJ databases">
        <authorList>
            <person name="Nguyen H."/>
        </authorList>
    </citation>
    <scope>NUCLEOTIDE SEQUENCE</scope>
    <source>
        <strain evidence="6">DAOM 180753</strain>
    </source>
</reference>
<dbReference type="GO" id="GO:0000257">
    <property type="term" value="F:nitrilase activity"/>
    <property type="evidence" value="ECO:0007669"/>
    <property type="project" value="UniProtKB-EC"/>
</dbReference>
<evidence type="ECO:0000259" key="5">
    <source>
        <dbReference type="PROSITE" id="PS50263"/>
    </source>
</evidence>
<name>A0AAI9X8A2_PENTH</name>
<comment type="similarity">
    <text evidence="1">Belongs to the carbon-nitrogen hydrolase superfamily. Nitrilase family.</text>
</comment>
<evidence type="ECO:0000256" key="1">
    <source>
        <dbReference type="ARBA" id="ARBA00008129"/>
    </source>
</evidence>